<evidence type="ECO:0000256" key="1">
    <source>
        <dbReference type="ARBA" id="ARBA00022527"/>
    </source>
</evidence>
<keyword evidence="2 10" id="KW-0808">Transferase</keyword>
<dbReference type="SMART" id="SM00220">
    <property type="entry name" value="S_TKc"/>
    <property type="match status" value="1"/>
</dbReference>
<dbReference type="InterPro" id="IPR002048">
    <property type="entry name" value="EF_hand_dom"/>
</dbReference>
<keyword evidence="11" id="KW-1185">Reference proteome</keyword>
<dbReference type="InterPro" id="IPR011992">
    <property type="entry name" value="EF-hand-dom_pair"/>
</dbReference>
<dbReference type="PROSITE" id="PS50222">
    <property type="entry name" value="EF_HAND_2"/>
    <property type="match status" value="1"/>
</dbReference>
<dbReference type="STRING" id="145388.A0A0D2N1K9"/>
<gene>
    <name evidence="10" type="ORF">MNEG_7831</name>
</gene>
<dbReference type="EC" id="2.7.11.1" evidence="10"/>
<dbReference type="SUPFAM" id="SSF56112">
    <property type="entry name" value="Protein kinase-like (PK-like)"/>
    <property type="match status" value="1"/>
</dbReference>
<evidence type="ECO:0000259" key="9">
    <source>
        <dbReference type="PROSITE" id="PS50222"/>
    </source>
</evidence>
<dbReference type="RefSeq" id="XP_013899150.1">
    <property type="nucleotide sequence ID" value="XM_014043696.1"/>
</dbReference>
<evidence type="ECO:0000313" key="10">
    <source>
        <dbReference type="EMBL" id="KIZ00131.1"/>
    </source>
</evidence>
<organism evidence="10 11">
    <name type="scientific">Monoraphidium neglectum</name>
    <dbReference type="NCBI Taxonomy" id="145388"/>
    <lineage>
        <taxon>Eukaryota</taxon>
        <taxon>Viridiplantae</taxon>
        <taxon>Chlorophyta</taxon>
        <taxon>core chlorophytes</taxon>
        <taxon>Chlorophyceae</taxon>
        <taxon>CS clade</taxon>
        <taxon>Sphaeropleales</taxon>
        <taxon>Selenastraceae</taxon>
        <taxon>Monoraphidium</taxon>
    </lineage>
</organism>
<evidence type="ECO:0000256" key="7">
    <source>
        <dbReference type="SAM" id="MobiDB-lite"/>
    </source>
</evidence>
<evidence type="ECO:0000256" key="3">
    <source>
        <dbReference type="ARBA" id="ARBA00022741"/>
    </source>
</evidence>
<evidence type="ECO:0000259" key="8">
    <source>
        <dbReference type="PROSITE" id="PS50011"/>
    </source>
</evidence>
<name>A0A0D2N1K9_9CHLO</name>
<dbReference type="PANTHER" id="PTHR24349">
    <property type="entry name" value="SERINE/THREONINE-PROTEIN KINASE"/>
    <property type="match status" value="1"/>
</dbReference>
<dbReference type="OrthoDB" id="40902at2759"/>
<dbReference type="KEGG" id="mng:MNEG_7831"/>
<feature type="compositionally biased region" description="Low complexity" evidence="7">
    <location>
        <begin position="408"/>
        <end position="422"/>
    </location>
</feature>
<feature type="domain" description="EF-hand" evidence="9">
    <location>
        <begin position="300"/>
        <end position="335"/>
    </location>
</feature>
<reference evidence="10 11" key="1">
    <citation type="journal article" date="2013" name="BMC Genomics">
        <title>Reconstruction of the lipid metabolism for the microalga Monoraphidium neglectum from its genome sequence reveals characteristics suitable for biofuel production.</title>
        <authorList>
            <person name="Bogen C."/>
            <person name="Al-Dilaimi A."/>
            <person name="Albersmeier A."/>
            <person name="Wichmann J."/>
            <person name="Grundmann M."/>
            <person name="Rupp O."/>
            <person name="Lauersen K.J."/>
            <person name="Blifernez-Klassen O."/>
            <person name="Kalinowski J."/>
            <person name="Goesmann A."/>
            <person name="Mussgnug J.H."/>
            <person name="Kruse O."/>
        </authorList>
    </citation>
    <scope>NUCLEOTIDE SEQUENCE [LARGE SCALE GENOMIC DNA]</scope>
    <source>
        <strain evidence="10 11">SAG 48.87</strain>
    </source>
</reference>
<dbReference type="InterPro" id="IPR050205">
    <property type="entry name" value="CDPK_Ser/Thr_kinases"/>
</dbReference>
<protein>
    <submittedName>
        <fullName evidence="10">Calcium-dependent protein kinase</fullName>
        <ecNumber evidence="10">2.7.11.1</ecNumber>
    </submittedName>
</protein>
<keyword evidence="3" id="KW-0547">Nucleotide-binding</keyword>
<dbReference type="InterPro" id="IPR000719">
    <property type="entry name" value="Prot_kinase_dom"/>
</dbReference>
<feature type="domain" description="Protein kinase" evidence="8">
    <location>
        <begin position="1"/>
        <end position="202"/>
    </location>
</feature>
<dbReference type="GO" id="GO:0005524">
    <property type="term" value="F:ATP binding"/>
    <property type="evidence" value="ECO:0007669"/>
    <property type="project" value="UniProtKB-KW"/>
</dbReference>
<feature type="compositionally biased region" description="Polar residues" evidence="7">
    <location>
        <begin position="388"/>
        <end position="400"/>
    </location>
</feature>
<feature type="region of interest" description="Disordered" evidence="7">
    <location>
        <begin position="335"/>
        <end position="422"/>
    </location>
</feature>
<dbReference type="InterPro" id="IPR018247">
    <property type="entry name" value="EF_Hand_1_Ca_BS"/>
</dbReference>
<dbReference type="GO" id="GO:0005509">
    <property type="term" value="F:calcium ion binding"/>
    <property type="evidence" value="ECO:0007669"/>
    <property type="project" value="InterPro"/>
</dbReference>
<keyword evidence="1" id="KW-0723">Serine/threonine-protein kinase</keyword>
<dbReference type="Pfam" id="PF13499">
    <property type="entry name" value="EF-hand_7"/>
    <property type="match status" value="1"/>
</dbReference>
<keyword evidence="5" id="KW-0106">Calcium</keyword>
<dbReference type="InterPro" id="IPR011009">
    <property type="entry name" value="Kinase-like_dom_sf"/>
</dbReference>
<dbReference type="EMBL" id="KK101643">
    <property type="protein sequence ID" value="KIZ00131.1"/>
    <property type="molecule type" value="Genomic_DNA"/>
</dbReference>
<dbReference type="AlphaFoldDB" id="A0A0D2N1K9"/>
<feature type="region of interest" description="Disordered" evidence="7">
    <location>
        <begin position="206"/>
        <end position="229"/>
    </location>
</feature>
<sequence>MARIVEAFEDDAHVHVVMDLCSGGGLLQRVVDQGPLSEREAAAVMRSLLEAVAYAHDMGVMHRDIKLDNLMWRDASRDPGHVTLIDWGFSTWVPAPRAARLKGLCGTSFYVAPEVLSGAYDERADVWSCGVVLYVLLCGRPPFGGGRTEAVFRQIRDDGVPAMCGAPWPAVSEGAKDAVRRMMTYFAQRRPTAREMLQHEWIRGGGDGGDGGTNQGVNSADGAPLADVKQEREPELLRRLRAFASLEEPARRAAAAAARGRCPDQTRGLRELFAAMDPGGAGAVGAGALGKALEQRGGRPDPQELRALVAAADLDGDGILSLDEFLAAAAAPSCRRPEPAVHPEPGPAAPAAGKRAPARPPPAAPGAAPGKDSGDATGAADQGGLFDSRSSSPAPSTTCSLPYGPGEAGLAGRSSDGGSSAGAALAADLAGACCQLDGVGTLAAAPRAWGAAP</sequence>
<dbReference type="SUPFAM" id="SSF47473">
    <property type="entry name" value="EF-hand"/>
    <property type="match status" value="1"/>
</dbReference>
<keyword evidence="4 10" id="KW-0418">Kinase</keyword>
<dbReference type="Pfam" id="PF00069">
    <property type="entry name" value="Pkinase"/>
    <property type="match status" value="1"/>
</dbReference>
<dbReference type="PROSITE" id="PS00018">
    <property type="entry name" value="EF_HAND_1"/>
    <property type="match status" value="1"/>
</dbReference>
<evidence type="ECO:0000313" key="11">
    <source>
        <dbReference type="Proteomes" id="UP000054498"/>
    </source>
</evidence>
<proteinExistence type="predicted"/>
<dbReference type="Gene3D" id="1.10.510.10">
    <property type="entry name" value="Transferase(Phosphotransferase) domain 1"/>
    <property type="match status" value="1"/>
</dbReference>
<evidence type="ECO:0000256" key="4">
    <source>
        <dbReference type="ARBA" id="ARBA00022777"/>
    </source>
</evidence>
<evidence type="ECO:0000256" key="6">
    <source>
        <dbReference type="ARBA" id="ARBA00022840"/>
    </source>
</evidence>
<dbReference type="PROSITE" id="PS50011">
    <property type="entry name" value="PROTEIN_KINASE_DOM"/>
    <property type="match status" value="1"/>
</dbReference>
<accession>A0A0D2N1K9</accession>
<dbReference type="Gene3D" id="1.10.238.10">
    <property type="entry name" value="EF-hand"/>
    <property type="match status" value="1"/>
</dbReference>
<evidence type="ECO:0000256" key="5">
    <source>
        <dbReference type="ARBA" id="ARBA00022837"/>
    </source>
</evidence>
<dbReference type="GO" id="GO:0004674">
    <property type="term" value="F:protein serine/threonine kinase activity"/>
    <property type="evidence" value="ECO:0007669"/>
    <property type="project" value="UniProtKB-KW"/>
</dbReference>
<dbReference type="GeneID" id="25740707"/>
<evidence type="ECO:0000256" key="2">
    <source>
        <dbReference type="ARBA" id="ARBA00022679"/>
    </source>
</evidence>
<keyword evidence="6" id="KW-0067">ATP-binding</keyword>
<dbReference type="Proteomes" id="UP000054498">
    <property type="component" value="Unassembled WGS sequence"/>
</dbReference>